<reference evidence="11 12" key="1">
    <citation type="submission" date="2020-08" db="EMBL/GenBank/DDBJ databases">
        <title>Genomic Encyclopedia of Type Strains, Phase IV (KMG-IV): sequencing the most valuable type-strain genomes for metagenomic binning, comparative biology and taxonomic classification.</title>
        <authorList>
            <person name="Goeker M."/>
        </authorList>
    </citation>
    <scope>NUCLEOTIDE SEQUENCE [LARGE SCALE GENOMIC DNA]</scope>
    <source>
        <strain evidence="11 12">DSM 11590</strain>
    </source>
</reference>
<organism evidence="11 12">
    <name type="scientific">Novispirillum itersonii</name>
    <name type="common">Aquaspirillum itersonii</name>
    <dbReference type="NCBI Taxonomy" id="189"/>
    <lineage>
        <taxon>Bacteria</taxon>
        <taxon>Pseudomonadati</taxon>
        <taxon>Pseudomonadota</taxon>
        <taxon>Alphaproteobacteria</taxon>
        <taxon>Rhodospirillales</taxon>
        <taxon>Novispirillaceae</taxon>
        <taxon>Novispirillum</taxon>
    </lineage>
</organism>
<dbReference type="GO" id="GO:0004413">
    <property type="term" value="F:homoserine kinase activity"/>
    <property type="evidence" value="ECO:0007669"/>
    <property type="project" value="UniProtKB-UniRule"/>
</dbReference>
<dbReference type="Proteomes" id="UP000544872">
    <property type="component" value="Unassembled WGS sequence"/>
</dbReference>
<dbReference type="Gene3D" id="3.90.1200.10">
    <property type="match status" value="1"/>
</dbReference>
<keyword evidence="2 8" id="KW-0808">Transferase</keyword>
<dbReference type="GO" id="GO:0005524">
    <property type="term" value="F:ATP binding"/>
    <property type="evidence" value="ECO:0007669"/>
    <property type="project" value="UniProtKB-KW"/>
</dbReference>
<dbReference type="InterPro" id="IPR005280">
    <property type="entry name" value="Homoserine_kinase_II"/>
</dbReference>
<feature type="domain" description="Aminoglycoside phosphotransferase" evidence="10">
    <location>
        <begin position="27"/>
        <end position="245"/>
    </location>
</feature>
<evidence type="ECO:0000256" key="3">
    <source>
        <dbReference type="ARBA" id="ARBA00022697"/>
    </source>
</evidence>
<evidence type="ECO:0000256" key="4">
    <source>
        <dbReference type="ARBA" id="ARBA00022741"/>
    </source>
</evidence>
<dbReference type="NCBIfam" id="TIGR00938">
    <property type="entry name" value="thrB_alt"/>
    <property type="match status" value="1"/>
</dbReference>
<evidence type="ECO:0000313" key="11">
    <source>
        <dbReference type="EMBL" id="MBB6212091.1"/>
    </source>
</evidence>
<evidence type="ECO:0000256" key="1">
    <source>
        <dbReference type="ARBA" id="ARBA00022605"/>
    </source>
</evidence>
<comment type="pathway">
    <text evidence="8">Amino-acid biosynthesis; L-threonine biosynthesis; L-threonine from L-aspartate: step 4/5.</text>
</comment>
<dbReference type="AlphaFoldDB" id="A0A7W9ZIH3"/>
<dbReference type="RefSeq" id="WP_184265436.1">
    <property type="nucleotide sequence ID" value="NZ_JACIIX010000016.1"/>
</dbReference>
<evidence type="ECO:0000256" key="2">
    <source>
        <dbReference type="ARBA" id="ARBA00022679"/>
    </source>
</evidence>
<dbReference type="InterPro" id="IPR011009">
    <property type="entry name" value="Kinase-like_dom_sf"/>
</dbReference>
<dbReference type="InterPro" id="IPR002575">
    <property type="entry name" value="Aminoglycoside_PTrfase"/>
</dbReference>
<dbReference type="UniPathway" id="UPA00050">
    <property type="reaction ID" value="UER00064"/>
</dbReference>
<dbReference type="HAMAP" id="MF_00301">
    <property type="entry name" value="Homoser_kinase_2"/>
    <property type="match status" value="1"/>
</dbReference>
<dbReference type="Gene3D" id="3.30.200.20">
    <property type="entry name" value="Phosphorylase Kinase, domain 1"/>
    <property type="match status" value="1"/>
</dbReference>
<dbReference type="NCBIfam" id="NF003558">
    <property type="entry name" value="PRK05231.1"/>
    <property type="match status" value="1"/>
</dbReference>
<dbReference type="CDD" id="cd05153">
    <property type="entry name" value="HomoserineK_II"/>
    <property type="match status" value="1"/>
</dbReference>
<evidence type="ECO:0000313" key="12">
    <source>
        <dbReference type="Proteomes" id="UP000544872"/>
    </source>
</evidence>
<protein>
    <recommendedName>
        <fullName evidence="8 9">Homoserine kinase</fullName>
        <shortName evidence="8">HK</shortName>
        <shortName evidence="8">HSK</shortName>
        <ecNumber evidence="8 9">2.7.1.39</ecNumber>
    </recommendedName>
</protein>
<evidence type="ECO:0000256" key="5">
    <source>
        <dbReference type="ARBA" id="ARBA00022777"/>
    </source>
</evidence>
<proteinExistence type="inferred from homology"/>
<dbReference type="InterPro" id="IPR050249">
    <property type="entry name" value="Pseudomonas-type_ThrB"/>
</dbReference>
<dbReference type="EC" id="2.7.1.39" evidence="8 9"/>
<dbReference type="GO" id="GO:0009088">
    <property type="term" value="P:threonine biosynthetic process"/>
    <property type="evidence" value="ECO:0007669"/>
    <property type="project" value="UniProtKB-UniRule"/>
</dbReference>
<evidence type="ECO:0000256" key="7">
    <source>
        <dbReference type="ARBA" id="ARBA00038240"/>
    </source>
</evidence>
<accession>A0A7W9ZIH3</accession>
<name>A0A7W9ZIH3_NOVIT</name>
<evidence type="ECO:0000256" key="6">
    <source>
        <dbReference type="ARBA" id="ARBA00022840"/>
    </source>
</evidence>
<sequence>MAVYTEVSDDDLDAFIAQYDIGTLESCKGIAEGVENSNFLLTTDRGPYILTLYEKRVNPDDLPFFLGLTEHLSANGFPCPLPVKARDGVALRELCGRPAAIISFLKGMWPRKISLSHCAQLGTALAKMHQAADGFTLTRANALSVSGWRPLFDLARDRADEVLPGLAAEIAAELDYLEAHWPTDLPHGVIHADVFPDNVFFLHDTLSGVIDFYFACNDLLAYDLAICLNAWCFEGDKTFNATKARLMINGYLKQRPMSDAELEALPLLCRGSAMRFLLTRLYDWLNTPSTAMVTRKDPLEYLHKLRFHRATPGPGAYGLG</sequence>
<dbReference type="PANTHER" id="PTHR21064">
    <property type="entry name" value="AMINOGLYCOSIDE PHOSPHOTRANSFERASE DOMAIN-CONTAINING PROTEIN-RELATED"/>
    <property type="match status" value="1"/>
</dbReference>
<evidence type="ECO:0000259" key="10">
    <source>
        <dbReference type="Pfam" id="PF01636"/>
    </source>
</evidence>
<comment type="caution">
    <text evidence="11">The sequence shown here is derived from an EMBL/GenBank/DDBJ whole genome shotgun (WGS) entry which is preliminary data.</text>
</comment>
<dbReference type="PANTHER" id="PTHR21064:SF6">
    <property type="entry name" value="AMINOGLYCOSIDE PHOSPHOTRANSFERASE DOMAIN-CONTAINING PROTEIN"/>
    <property type="match status" value="1"/>
</dbReference>
<evidence type="ECO:0000256" key="8">
    <source>
        <dbReference type="HAMAP-Rule" id="MF_00301"/>
    </source>
</evidence>
<comment type="catalytic activity">
    <reaction evidence="8">
        <text>L-homoserine + ATP = O-phospho-L-homoserine + ADP + H(+)</text>
        <dbReference type="Rhea" id="RHEA:13985"/>
        <dbReference type="ChEBI" id="CHEBI:15378"/>
        <dbReference type="ChEBI" id="CHEBI:30616"/>
        <dbReference type="ChEBI" id="CHEBI:57476"/>
        <dbReference type="ChEBI" id="CHEBI:57590"/>
        <dbReference type="ChEBI" id="CHEBI:456216"/>
        <dbReference type="EC" id="2.7.1.39"/>
    </reaction>
</comment>
<comment type="similarity">
    <text evidence="7 8">Belongs to the pseudomonas-type ThrB family.</text>
</comment>
<gene>
    <name evidence="8" type="primary">thrB</name>
    <name evidence="11" type="ORF">FHS48_003538</name>
</gene>
<keyword evidence="1 8" id="KW-0028">Amino-acid biosynthesis</keyword>
<keyword evidence="5 8" id="KW-0418">Kinase</keyword>
<evidence type="ECO:0000256" key="9">
    <source>
        <dbReference type="NCBIfam" id="TIGR00938"/>
    </source>
</evidence>
<dbReference type="Pfam" id="PF01636">
    <property type="entry name" value="APH"/>
    <property type="match status" value="1"/>
</dbReference>
<dbReference type="SUPFAM" id="SSF56112">
    <property type="entry name" value="Protein kinase-like (PK-like)"/>
    <property type="match status" value="1"/>
</dbReference>
<keyword evidence="4 8" id="KW-0547">Nucleotide-binding</keyword>
<keyword evidence="3 8" id="KW-0791">Threonine biosynthesis</keyword>
<keyword evidence="6 8" id="KW-0067">ATP-binding</keyword>
<keyword evidence="12" id="KW-1185">Reference proteome</keyword>
<dbReference type="EMBL" id="JACIIX010000016">
    <property type="protein sequence ID" value="MBB6212091.1"/>
    <property type="molecule type" value="Genomic_DNA"/>
</dbReference>